<keyword evidence="3 6" id="KW-0812">Transmembrane</keyword>
<evidence type="ECO:0000256" key="3">
    <source>
        <dbReference type="ARBA" id="ARBA00022692"/>
    </source>
</evidence>
<dbReference type="Gene3D" id="1.20.1250.20">
    <property type="entry name" value="MFS general substrate transporter like domains"/>
    <property type="match status" value="1"/>
</dbReference>
<protein>
    <submittedName>
        <fullName evidence="8">MFS transporter</fullName>
    </submittedName>
</protein>
<dbReference type="AlphaFoldDB" id="A0A939SJU5"/>
<dbReference type="SUPFAM" id="SSF103473">
    <property type="entry name" value="MFS general substrate transporter"/>
    <property type="match status" value="1"/>
</dbReference>
<sequence length="88" mass="9790">MFIIGGVIGRLFAGYFINKFGLKRLLLVTIIICLAIISSYFININVQFLILIRLLHGIPHGMALTIISSIAHKLSQNRESLKVLAIIV</sequence>
<evidence type="ECO:0000256" key="1">
    <source>
        <dbReference type="ARBA" id="ARBA00004651"/>
    </source>
</evidence>
<name>A0A939SJU5_STAXY</name>
<keyword evidence="5 6" id="KW-0472">Membrane</keyword>
<evidence type="ECO:0000256" key="6">
    <source>
        <dbReference type="SAM" id="Phobius"/>
    </source>
</evidence>
<evidence type="ECO:0000256" key="4">
    <source>
        <dbReference type="ARBA" id="ARBA00022989"/>
    </source>
</evidence>
<evidence type="ECO:0000256" key="5">
    <source>
        <dbReference type="ARBA" id="ARBA00023136"/>
    </source>
</evidence>
<dbReference type="GO" id="GO:0005886">
    <property type="term" value="C:plasma membrane"/>
    <property type="evidence" value="ECO:0007669"/>
    <property type="project" value="UniProtKB-SubCell"/>
</dbReference>
<dbReference type="InterPro" id="IPR036259">
    <property type="entry name" value="MFS_trans_sf"/>
</dbReference>
<proteinExistence type="predicted"/>
<evidence type="ECO:0000313" key="8">
    <source>
        <dbReference type="EMBL" id="MBO1919730.1"/>
    </source>
</evidence>
<feature type="transmembrane region" description="Helical" evidence="6">
    <location>
        <begin position="48"/>
        <end position="71"/>
    </location>
</feature>
<feature type="transmembrane region" description="Helical" evidence="6">
    <location>
        <begin position="25"/>
        <end position="42"/>
    </location>
</feature>
<dbReference type="GO" id="GO:0022857">
    <property type="term" value="F:transmembrane transporter activity"/>
    <property type="evidence" value="ECO:0007669"/>
    <property type="project" value="InterPro"/>
</dbReference>
<keyword evidence="4 6" id="KW-1133">Transmembrane helix</keyword>
<organism evidence="8">
    <name type="scientific">Staphylococcus xylosus</name>
    <dbReference type="NCBI Taxonomy" id="1288"/>
    <lineage>
        <taxon>Bacteria</taxon>
        <taxon>Bacillati</taxon>
        <taxon>Bacillota</taxon>
        <taxon>Bacilli</taxon>
        <taxon>Bacillales</taxon>
        <taxon>Staphylococcaceae</taxon>
        <taxon>Staphylococcus</taxon>
    </lineage>
</organism>
<accession>A0A939SJU5</accession>
<dbReference type="EMBL" id="JAGETT010000002">
    <property type="protein sequence ID" value="MBO1919730.1"/>
    <property type="molecule type" value="Genomic_DNA"/>
</dbReference>
<reference evidence="8" key="1">
    <citation type="submission" date="2021-03" db="EMBL/GenBank/DDBJ databases">
        <title>Molecular epidemiology and mechanisms of colistin and carbapenem resistance in Enterobacteriaceae from clinical isolates, the environment and porcine samples in Pretoria, South Africa.</title>
        <authorList>
            <person name="Bogoshi D."/>
            <person name="Mbelle N.M."/>
            <person name="Naidoo V."/>
            <person name="Osei Sekyere J."/>
        </authorList>
    </citation>
    <scope>NUCLEOTIDE SEQUENCE</scope>
    <source>
        <strain evidence="8">ESB009</strain>
    </source>
</reference>
<comment type="caution">
    <text evidence="8">The sequence shown here is derived from an EMBL/GenBank/DDBJ whole genome shotgun (WGS) entry which is preliminary data.</text>
</comment>
<dbReference type="PROSITE" id="PS50850">
    <property type="entry name" value="MFS"/>
    <property type="match status" value="1"/>
</dbReference>
<dbReference type="PANTHER" id="PTHR23531">
    <property type="entry name" value="QUINOLENE RESISTANCE PROTEIN NORA"/>
    <property type="match status" value="1"/>
</dbReference>
<comment type="subcellular location">
    <subcellularLocation>
        <location evidence="1">Cell membrane</location>
        <topology evidence="1">Multi-pass membrane protein</topology>
    </subcellularLocation>
</comment>
<dbReference type="InterPro" id="IPR020846">
    <property type="entry name" value="MFS_dom"/>
</dbReference>
<keyword evidence="2" id="KW-0813">Transport</keyword>
<evidence type="ECO:0000259" key="7">
    <source>
        <dbReference type="PROSITE" id="PS50850"/>
    </source>
</evidence>
<dbReference type="Pfam" id="PF07690">
    <property type="entry name" value="MFS_1"/>
    <property type="match status" value="1"/>
</dbReference>
<dbReference type="InterPro" id="IPR011701">
    <property type="entry name" value="MFS"/>
</dbReference>
<evidence type="ECO:0000256" key="2">
    <source>
        <dbReference type="ARBA" id="ARBA00022448"/>
    </source>
</evidence>
<gene>
    <name evidence="8" type="ORF">J4710_00690</name>
</gene>
<feature type="domain" description="Major facilitator superfamily (MFS) profile" evidence="7">
    <location>
        <begin position="1"/>
        <end position="88"/>
    </location>
</feature>
<dbReference type="InterPro" id="IPR052714">
    <property type="entry name" value="MFS_Exporter"/>
</dbReference>
<dbReference type="PANTHER" id="PTHR23531:SF1">
    <property type="entry name" value="QUINOLENE RESISTANCE PROTEIN NORA"/>
    <property type="match status" value="1"/>
</dbReference>